<keyword evidence="2" id="KW-0238">DNA-binding</keyword>
<evidence type="ECO:0000256" key="5">
    <source>
        <dbReference type="ARBA" id="ARBA00034808"/>
    </source>
</evidence>
<accession>A0A8H6HPL9</accession>
<dbReference type="GO" id="GO:0003677">
    <property type="term" value="F:DNA binding"/>
    <property type="evidence" value="ECO:0007669"/>
    <property type="project" value="UniProtKB-KW"/>
</dbReference>
<feature type="domain" description="Helicase ATP-binding" evidence="6">
    <location>
        <begin position="34"/>
        <end position="175"/>
    </location>
</feature>
<dbReference type="GO" id="GO:0005737">
    <property type="term" value="C:cytoplasm"/>
    <property type="evidence" value="ECO:0007669"/>
    <property type="project" value="TreeGrafter"/>
</dbReference>
<evidence type="ECO:0000256" key="1">
    <source>
        <dbReference type="ARBA" id="ARBA00005446"/>
    </source>
</evidence>
<dbReference type="GO" id="GO:0005524">
    <property type="term" value="F:ATP binding"/>
    <property type="evidence" value="ECO:0007669"/>
    <property type="project" value="InterPro"/>
</dbReference>
<dbReference type="InterPro" id="IPR011545">
    <property type="entry name" value="DEAD/DEAH_box_helicase_dom"/>
</dbReference>
<dbReference type="SMART" id="SM00487">
    <property type="entry name" value="DEXDc"/>
    <property type="match status" value="1"/>
</dbReference>
<dbReference type="GO" id="GO:0009378">
    <property type="term" value="F:four-way junction helicase activity"/>
    <property type="evidence" value="ECO:0007669"/>
    <property type="project" value="TreeGrafter"/>
</dbReference>
<dbReference type="PANTHER" id="PTHR13710:SF105">
    <property type="entry name" value="ATP-DEPENDENT DNA HELICASE Q1"/>
    <property type="match status" value="1"/>
</dbReference>
<keyword evidence="3" id="KW-0413">Isomerase</keyword>
<dbReference type="GO" id="GO:0005694">
    <property type="term" value="C:chromosome"/>
    <property type="evidence" value="ECO:0007669"/>
    <property type="project" value="TreeGrafter"/>
</dbReference>
<evidence type="ECO:0000256" key="3">
    <source>
        <dbReference type="ARBA" id="ARBA00023235"/>
    </source>
</evidence>
<dbReference type="InterPro" id="IPR014001">
    <property type="entry name" value="Helicase_ATP-bd"/>
</dbReference>
<dbReference type="Gene3D" id="3.40.50.300">
    <property type="entry name" value="P-loop containing nucleotide triphosphate hydrolases"/>
    <property type="match status" value="1"/>
</dbReference>
<gene>
    <name evidence="7" type="ORF">DFP72DRAFT_852383</name>
</gene>
<comment type="catalytic activity">
    <reaction evidence="4">
        <text>Couples ATP hydrolysis with the unwinding of duplex DNA by translocating in the 3'-5' direction.</text>
        <dbReference type="EC" id="5.6.2.4"/>
    </reaction>
</comment>
<comment type="caution">
    <text evidence="7">The sequence shown here is derived from an EMBL/GenBank/DDBJ whole genome shotgun (WGS) entry which is preliminary data.</text>
</comment>
<dbReference type="Proteomes" id="UP000521943">
    <property type="component" value="Unassembled WGS sequence"/>
</dbReference>
<protein>
    <recommendedName>
        <fullName evidence="5">DNA 3'-5' helicase</fullName>
        <ecNumber evidence="5">5.6.2.4</ecNumber>
    </recommendedName>
</protein>
<evidence type="ECO:0000256" key="4">
    <source>
        <dbReference type="ARBA" id="ARBA00034617"/>
    </source>
</evidence>
<dbReference type="PANTHER" id="PTHR13710">
    <property type="entry name" value="DNA HELICASE RECQ FAMILY MEMBER"/>
    <property type="match status" value="1"/>
</dbReference>
<dbReference type="PROSITE" id="PS51192">
    <property type="entry name" value="HELICASE_ATP_BIND_1"/>
    <property type="match status" value="1"/>
</dbReference>
<dbReference type="OrthoDB" id="10261556at2759"/>
<name>A0A8H6HPL9_9AGAR</name>
<evidence type="ECO:0000259" key="6">
    <source>
        <dbReference type="PROSITE" id="PS51192"/>
    </source>
</evidence>
<dbReference type="AlphaFoldDB" id="A0A8H6HPL9"/>
<dbReference type="EC" id="5.6.2.4" evidence="5"/>
<dbReference type="GO" id="GO:0000724">
    <property type="term" value="P:double-strand break repair via homologous recombination"/>
    <property type="evidence" value="ECO:0007669"/>
    <property type="project" value="TreeGrafter"/>
</dbReference>
<evidence type="ECO:0000313" key="7">
    <source>
        <dbReference type="EMBL" id="KAF6749506.1"/>
    </source>
</evidence>
<comment type="similarity">
    <text evidence="1">Belongs to the helicase family. RecQ subfamily.</text>
</comment>
<dbReference type="EMBL" id="JACGCI010000062">
    <property type="protein sequence ID" value="KAF6749506.1"/>
    <property type="molecule type" value="Genomic_DNA"/>
</dbReference>
<proteinExistence type="inferred from homology"/>
<dbReference type="GO" id="GO:0043138">
    <property type="term" value="F:3'-5' DNA helicase activity"/>
    <property type="evidence" value="ECO:0007669"/>
    <property type="project" value="UniProtKB-EC"/>
</dbReference>
<dbReference type="SUPFAM" id="SSF52540">
    <property type="entry name" value="P-loop containing nucleoside triphosphate hydrolases"/>
    <property type="match status" value="1"/>
</dbReference>
<organism evidence="7 8">
    <name type="scientific">Ephemerocybe angulata</name>
    <dbReference type="NCBI Taxonomy" id="980116"/>
    <lineage>
        <taxon>Eukaryota</taxon>
        <taxon>Fungi</taxon>
        <taxon>Dikarya</taxon>
        <taxon>Basidiomycota</taxon>
        <taxon>Agaricomycotina</taxon>
        <taxon>Agaricomycetes</taxon>
        <taxon>Agaricomycetidae</taxon>
        <taxon>Agaricales</taxon>
        <taxon>Agaricineae</taxon>
        <taxon>Psathyrellaceae</taxon>
        <taxon>Ephemerocybe</taxon>
    </lineage>
</organism>
<evidence type="ECO:0000256" key="2">
    <source>
        <dbReference type="ARBA" id="ARBA00023125"/>
    </source>
</evidence>
<keyword evidence="8" id="KW-1185">Reference proteome</keyword>
<reference evidence="7 8" key="1">
    <citation type="submission" date="2020-07" db="EMBL/GenBank/DDBJ databases">
        <title>Comparative genomics of pyrophilous fungi reveals a link between fire events and developmental genes.</title>
        <authorList>
            <consortium name="DOE Joint Genome Institute"/>
            <person name="Steindorff A.S."/>
            <person name="Carver A."/>
            <person name="Calhoun S."/>
            <person name="Stillman K."/>
            <person name="Liu H."/>
            <person name="Lipzen A."/>
            <person name="Pangilinan J."/>
            <person name="Labutti K."/>
            <person name="Bruns T.D."/>
            <person name="Grigoriev I.V."/>
        </authorList>
    </citation>
    <scope>NUCLEOTIDE SEQUENCE [LARGE SCALE GENOMIC DNA]</scope>
    <source>
        <strain evidence="7 8">CBS 144469</strain>
    </source>
</reference>
<sequence>MNPRVPKVPSEDAIRTLVHETFNKRACKWQIDAAIAVLRGHHVMTCSRTGSGKTLSFWIPLVVAKARGEKKLIIVVTPLNLLGKQGEKSLEDAGFSAIAVSSLNSSNATFKYLQNIEEGVYDVVIINPEILMGDERMEKLWKNSAFISRIITFIFDEGHCISQWGKFRKHYLRVGDLRIISSLHKHFSYYHDRRIAALREEWMVRSLLPPLKPPFSPGPHTSLFLKSRNAMVGSTEGLLLTSSGSVRLSLVRDYECPTMLSGVLLHVKDEGHLNRWS</sequence>
<evidence type="ECO:0000313" key="8">
    <source>
        <dbReference type="Proteomes" id="UP000521943"/>
    </source>
</evidence>
<dbReference type="Pfam" id="PF00270">
    <property type="entry name" value="DEAD"/>
    <property type="match status" value="1"/>
</dbReference>
<dbReference type="InterPro" id="IPR027417">
    <property type="entry name" value="P-loop_NTPase"/>
</dbReference>
<keyword evidence="7" id="KW-0378">Hydrolase</keyword>
<dbReference type="GO" id="GO:0016787">
    <property type="term" value="F:hydrolase activity"/>
    <property type="evidence" value="ECO:0007669"/>
    <property type="project" value="UniProtKB-KW"/>
</dbReference>